<keyword evidence="8" id="KW-0694">RNA-binding</keyword>
<proteinExistence type="inferred from homology"/>
<dbReference type="Proteomes" id="UP001138961">
    <property type="component" value="Unassembled WGS sequence"/>
</dbReference>
<dbReference type="InterPro" id="IPR002646">
    <property type="entry name" value="PolA_pol_head_dom"/>
</dbReference>
<evidence type="ECO:0000259" key="10">
    <source>
        <dbReference type="Pfam" id="PF12627"/>
    </source>
</evidence>
<feature type="domain" description="Poly A polymerase head" evidence="9">
    <location>
        <begin position="28"/>
        <end position="149"/>
    </location>
</feature>
<evidence type="ECO:0000259" key="9">
    <source>
        <dbReference type="Pfam" id="PF01743"/>
    </source>
</evidence>
<feature type="domain" description="tRNA nucleotidyltransferase/poly(A) polymerase RNA and SrmB- binding" evidence="10">
    <location>
        <begin position="183"/>
        <end position="236"/>
    </location>
</feature>
<evidence type="ECO:0000256" key="7">
    <source>
        <dbReference type="ARBA" id="ARBA00022842"/>
    </source>
</evidence>
<protein>
    <submittedName>
        <fullName evidence="11">CCA tRNA nucleotidyltransferase</fullName>
    </submittedName>
</protein>
<dbReference type="SUPFAM" id="SSF81891">
    <property type="entry name" value="Poly A polymerase C-terminal region-like"/>
    <property type="match status" value="1"/>
</dbReference>
<evidence type="ECO:0000313" key="12">
    <source>
        <dbReference type="Proteomes" id="UP001138961"/>
    </source>
</evidence>
<dbReference type="Pfam" id="PF12627">
    <property type="entry name" value="PolyA_pol_RNAbd"/>
    <property type="match status" value="1"/>
</dbReference>
<dbReference type="PANTHER" id="PTHR46173:SF1">
    <property type="entry name" value="CCA TRNA NUCLEOTIDYLTRANSFERASE 1, MITOCHONDRIAL"/>
    <property type="match status" value="1"/>
</dbReference>
<evidence type="ECO:0000313" key="11">
    <source>
        <dbReference type="EMBL" id="MCB5199232.1"/>
    </source>
</evidence>
<gene>
    <name evidence="11" type="ORF">LGQ03_08260</name>
</gene>
<evidence type="ECO:0000256" key="6">
    <source>
        <dbReference type="ARBA" id="ARBA00022741"/>
    </source>
</evidence>
<keyword evidence="4" id="KW-0548">Nucleotidyltransferase</keyword>
<sequence>MTRLNAPWLTTPASVAVCTMLTEAGHQAWFVGGCVRNALIGAPVSDLDLTTDARPDRVMALAQAAGLKVVPTGIDHGTVTVIADGAPYEITTFRRDIDTDGRHATVAYTDDLSQDARRRDFTMNALYAGADGRIADPLGGVPDALAGRVRFVGDPVLRIREDYLRIMRFFRFFAWYGDPALGIDADGLAACAMNADGLDGLSAERVTQELLKLLAAPDPAPAFASMAACGALMRVLTGAAADVLTVLVHVEQRAGLAPDPMRRLAALGGSLDRLRLSKAQAAMIHTLRADQASPAEMGYRHGAAIAIDKLAILAATMGQEIDPKAVQSARFGADQILPVSAADFMPAVQGPALGQALKQAESRWIASGFTLTRDDLLRGAT</sequence>
<dbReference type="PROSITE" id="PS51257">
    <property type="entry name" value="PROKAR_LIPOPROTEIN"/>
    <property type="match status" value="1"/>
</dbReference>
<keyword evidence="5" id="KW-0479">Metal-binding</keyword>
<evidence type="ECO:0000256" key="8">
    <source>
        <dbReference type="RuleBase" id="RU003953"/>
    </source>
</evidence>
<dbReference type="InterPro" id="IPR043519">
    <property type="entry name" value="NT_sf"/>
</dbReference>
<dbReference type="Gene3D" id="3.30.460.10">
    <property type="entry name" value="Beta Polymerase, domain 2"/>
    <property type="match status" value="1"/>
</dbReference>
<evidence type="ECO:0000256" key="2">
    <source>
        <dbReference type="ARBA" id="ARBA00022679"/>
    </source>
</evidence>
<keyword evidence="12" id="KW-1185">Reference proteome</keyword>
<name>A0ABS8BU32_9RHOB</name>
<evidence type="ECO:0000256" key="5">
    <source>
        <dbReference type="ARBA" id="ARBA00022723"/>
    </source>
</evidence>
<dbReference type="EMBL" id="JAJATZ010000003">
    <property type="protein sequence ID" value="MCB5199232.1"/>
    <property type="molecule type" value="Genomic_DNA"/>
</dbReference>
<evidence type="ECO:0000256" key="3">
    <source>
        <dbReference type="ARBA" id="ARBA00022694"/>
    </source>
</evidence>
<keyword evidence="3" id="KW-0819">tRNA processing</keyword>
<reference evidence="11" key="1">
    <citation type="submission" date="2021-10" db="EMBL/GenBank/DDBJ databases">
        <title>Loktanella gaetbuli sp. nov., isolated from a tidal flat.</title>
        <authorList>
            <person name="Park S."/>
            <person name="Yoon J.-H."/>
        </authorList>
    </citation>
    <scope>NUCLEOTIDE SEQUENCE</scope>
    <source>
        <strain evidence="11">TSTF-M6</strain>
    </source>
</reference>
<dbReference type="PANTHER" id="PTHR46173">
    <property type="entry name" value="CCA TRNA NUCLEOTIDYLTRANSFERASE 1, MITOCHONDRIAL"/>
    <property type="match status" value="1"/>
</dbReference>
<dbReference type="InterPro" id="IPR050264">
    <property type="entry name" value="Bact_CCA-adding_enz_type3_sf"/>
</dbReference>
<evidence type="ECO:0000256" key="4">
    <source>
        <dbReference type="ARBA" id="ARBA00022695"/>
    </source>
</evidence>
<keyword evidence="2 8" id="KW-0808">Transferase</keyword>
<comment type="caution">
    <text evidence="11">The sequence shown here is derived from an EMBL/GenBank/DDBJ whole genome shotgun (WGS) entry which is preliminary data.</text>
</comment>
<dbReference type="RefSeq" id="WP_226748024.1">
    <property type="nucleotide sequence ID" value="NZ_JAJATZ010000003.1"/>
</dbReference>
<keyword evidence="6" id="KW-0547">Nucleotide-binding</keyword>
<comment type="similarity">
    <text evidence="8">Belongs to the tRNA nucleotidyltransferase/poly(A) polymerase family.</text>
</comment>
<dbReference type="Gene3D" id="1.10.3090.10">
    <property type="entry name" value="cca-adding enzyme, domain 2"/>
    <property type="match status" value="1"/>
</dbReference>
<dbReference type="SUPFAM" id="SSF81301">
    <property type="entry name" value="Nucleotidyltransferase"/>
    <property type="match status" value="1"/>
</dbReference>
<dbReference type="Pfam" id="PF01743">
    <property type="entry name" value="PolyA_pol"/>
    <property type="match status" value="1"/>
</dbReference>
<keyword evidence="7" id="KW-0460">Magnesium</keyword>
<accession>A0ABS8BU32</accession>
<dbReference type="CDD" id="cd05398">
    <property type="entry name" value="NT_ClassII-CCAase"/>
    <property type="match status" value="1"/>
</dbReference>
<comment type="cofactor">
    <cofactor evidence="1">
        <name>Mg(2+)</name>
        <dbReference type="ChEBI" id="CHEBI:18420"/>
    </cofactor>
</comment>
<organism evidence="11 12">
    <name type="scientific">Loktanella gaetbuli</name>
    <dbReference type="NCBI Taxonomy" id="2881335"/>
    <lineage>
        <taxon>Bacteria</taxon>
        <taxon>Pseudomonadati</taxon>
        <taxon>Pseudomonadota</taxon>
        <taxon>Alphaproteobacteria</taxon>
        <taxon>Rhodobacterales</taxon>
        <taxon>Roseobacteraceae</taxon>
        <taxon>Loktanella</taxon>
    </lineage>
</organism>
<evidence type="ECO:0000256" key="1">
    <source>
        <dbReference type="ARBA" id="ARBA00001946"/>
    </source>
</evidence>
<dbReference type="InterPro" id="IPR032828">
    <property type="entry name" value="PolyA_RNA-bd"/>
</dbReference>